<organism evidence="1 2">
    <name type="scientific">Allohahella marinimesophila</name>
    <dbReference type="NCBI Taxonomy" id="1054972"/>
    <lineage>
        <taxon>Bacteria</taxon>
        <taxon>Pseudomonadati</taxon>
        <taxon>Pseudomonadota</taxon>
        <taxon>Gammaproteobacteria</taxon>
        <taxon>Oceanospirillales</taxon>
        <taxon>Hahellaceae</taxon>
        <taxon>Allohahella</taxon>
    </lineage>
</organism>
<protein>
    <recommendedName>
        <fullName evidence="3">Ligand-binding SRPBCC domain-containing protein</fullName>
    </recommendedName>
</protein>
<accession>A0ABP7PI97</accession>
<comment type="caution">
    <text evidence="1">The sequence shown here is derived from an EMBL/GenBank/DDBJ whole genome shotgun (WGS) entry which is preliminary data.</text>
</comment>
<dbReference type="Proteomes" id="UP001501337">
    <property type="component" value="Unassembled WGS sequence"/>
</dbReference>
<gene>
    <name evidence="1" type="ORF">GCM10022278_25000</name>
</gene>
<dbReference type="EMBL" id="BAABBO010000011">
    <property type="protein sequence ID" value="GAA3966087.1"/>
    <property type="molecule type" value="Genomic_DNA"/>
</dbReference>
<evidence type="ECO:0000313" key="1">
    <source>
        <dbReference type="EMBL" id="GAA3966087.1"/>
    </source>
</evidence>
<dbReference type="RefSeq" id="WP_344806843.1">
    <property type="nucleotide sequence ID" value="NZ_BAABBO010000011.1"/>
</dbReference>
<evidence type="ECO:0008006" key="3">
    <source>
        <dbReference type="Google" id="ProtNLM"/>
    </source>
</evidence>
<sequence>MSFTVTSELQVGADELLATLNMAGVNEEIAPFLKMTAPAGWATRPIEAWPERTSLFSSWILLFGIVPLDKHTFFFRSIDPASGFSESSSSLMHSCWEHQREIDGSEFACRISDTVNFKCRVPGLAVLLAPIYRAVFRHRHRRLRMRYGYNHD</sequence>
<reference evidence="2" key="1">
    <citation type="journal article" date="2019" name="Int. J. Syst. Evol. Microbiol.">
        <title>The Global Catalogue of Microorganisms (GCM) 10K type strain sequencing project: providing services to taxonomists for standard genome sequencing and annotation.</title>
        <authorList>
            <consortium name="The Broad Institute Genomics Platform"/>
            <consortium name="The Broad Institute Genome Sequencing Center for Infectious Disease"/>
            <person name="Wu L."/>
            <person name="Ma J."/>
        </authorList>
    </citation>
    <scope>NUCLEOTIDE SEQUENCE [LARGE SCALE GENOMIC DNA]</scope>
    <source>
        <strain evidence="2">JCM 17555</strain>
    </source>
</reference>
<name>A0ABP7PI97_9GAMM</name>
<proteinExistence type="predicted"/>
<keyword evidence="2" id="KW-1185">Reference proteome</keyword>
<evidence type="ECO:0000313" key="2">
    <source>
        <dbReference type="Proteomes" id="UP001501337"/>
    </source>
</evidence>